<feature type="transmembrane region" description="Helical" evidence="1">
    <location>
        <begin position="20"/>
        <end position="38"/>
    </location>
</feature>
<dbReference type="Gene3D" id="3.30.700.10">
    <property type="entry name" value="Glycoprotein, Type 4 Pilin"/>
    <property type="match status" value="1"/>
</dbReference>
<evidence type="ECO:0000313" key="2">
    <source>
        <dbReference type="EMBL" id="ODM02562.1"/>
    </source>
</evidence>
<dbReference type="InterPro" id="IPR045584">
    <property type="entry name" value="Pilin-like"/>
</dbReference>
<dbReference type="SUPFAM" id="SSF54523">
    <property type="entry name" value="Pili subunits"/>
    <property type="match status" value="1"/>
</dbReference>
<protein>
    <submittedName>
        <fullName evidence="2">Fimbrial protein</fullName>
    </submittedName>
</protein>
<gene>
    <name evidence="2" type="primary">pilE</name>
    <name evidence="2" type="ORF">BEI61_05724</name>
</gene>
<dbReference type="PATRIC" id="fig|1432052.4.peg.6360"/>
<evidence type="ECO:0000313" key="3">
    <source>
        <dbReference type="Proteomes" id="UP000094067"/>
    </source>
</evidence>
<accession>A0A1E3A1D5</accession>
<dbReference type="EMBL" id="MCGH01000004">
    <property type="protein sequence ID" value="ODM02562.1"/>
    <property type="molecule type" value="Genomic_DNA"/>
</dbReference>
<sequence>MNLVERLKKDKKGFTLVEMIVVIVIIGILLAILVPGMFKYIQKAKDRQILVDARTAYLGIQMASQELYAGNGVTGDKVASAIKNIASYEGEKKVDIKDGDDVVKSVTINIPTGGKVTDITIDETNGQVTGMTYTAGERKIVMEKEVWGEVEPVGSGD</sequence>
<keyword evidence="1" id="KW-0812">Transmembrane</keyword>
<comment type="caution">
    <text evidence="2">The sequence shown here is derived from an EMBL/GenBank/DDBJ whole genome shotgun (WGS) entry which is preliminary data.</text>
</comment>
<dbReference type="NCBIfam" id="TIGR02532">
    <property type="entry name" value="IV_pilin_GFxxxE"/>
    <property type="match status" value="1"/>
</dbReference>
<evidence type="ECO:0000256" key="1">
    <source>
        <dbReference type="SAM" id="Phobius"/>
    </source>
</evidence>
<keyword evidence="1" id="KW-1133">Transmembrane helix</keyword>
<dbReference type="PROSITE" id="PS00409">
    <property type="entry name" value="PROKAR_NTER_METHYL"/>
    <property type="match status" value="1"/>
</dbReference>
<reference evidence="2 3" key="1">
    <citation type="submission" date="2016-07" db="EMBL/GenBank/DDBJ databases">
        <title>Characterization of isolates of Eisenbergiella tayi derived from blood cultures, using whole genome sequencing.</title>
        <authorList>
            <person name="Burdz T."/>
            <person name="Wiebe D."/>
            <person name="Huynh C."/>
            <person name="Bernard K."/>
        </authorList>
    </citation>
    <scope>NUCLEOTIDE SEQUENCE [LARGE SCALE GENOMIC DNA]</scope>
    <source>
        <strain evidence="2 3">NML 110608</strain>
    </source>
</reference>
<dbReference type="RefSeq" id="WP_069155056.1">
    <property type="nucleotide sequence ID" value="NZ_MCGH01000004.1"/>
</dbReference>
<organism evidence="2 3">
    <name type="scientific">Eisenbergiella tayi</name>
    <dbReference type="NCBI Taxonomy" id="1432052"/>
    <lineage>
        <taxon>Bacteria</taxon>
        <taxon>Bacillati</taxon>
        <taxon>Bacillota</taxon>
        <taxon>Clostridia</taxon>
        <taxon>Lachnospirales</taxon>
        <taxon>Lachnospiraceae</taxon>
        <taxon>Eisenbergiella</taxon>
    </lineage>
</organism>
<dbReference type="Proteomes" id="UP000094067">
    <property type="component" value="Unassembled WGS sequence"/>
</dbReference>
<dbReference type="InterPro" id="IPR012902">
    <property type="entry name" value="N_methyl_site"/>
</dbReference>
<dbReference type="AlphaFoldDB" id="A0A1E3A1D5"/>
<keyword evidence="1" id="KW-0472">Membrane</keyword>
<dbReference type="Pfam" id="PF07963">
    <property type="entry name" value="N_methyl"/>
    <property type="match status" value="1"/>
</dbReference>
<proteinExistence type="predicted"/>
<name>A0A1E3A1D5_9FIRM</name>